<keyword evidence="1" id="KW-0472">Membrane</keyword>
<sequence>MELIRSFLVYILVLSAYLFVFQRITNRKVTVLPVLSYFVIGSLCTYVLDFFTIMIDPVYLIVFSFFTKRNSPIIHHVYYSFYAVTTVELLSRTLGYVILPTIFQVSTDTISSDYRYLFVTYILVFPFYYLVHYLLHIDYQMIRRANAASLSRNLINLGIGTIIFYTGISILLYIEFQFPMLHFDIGRVRSVFVLIYIIIFIWNLYVINRYAKNVIETQIMVERNKHYRNLDSYNHYIGSLFEEIKDFKESTKDSLLKLGPSIEDGDINQLNRIFDQEFIGKINPSRTEKYSLDLLINLKVPTVKSLLAAKLFNATQTHVHINVEIPDVIEEIPMKIVDFIVVLSVFVDNAIEAAIESKEKRVDLAFFYNDDKLQLVVQNSSKEKQVSIRNMFNQGFSTKGDNRGIGLANVKSILEEYPKVELITKSKNFLVTQELSMTR</sequence>
<protein>
    <submittedName>
        <fullName evidence="3">Sensor protein CitS</fullName>
    </submittedName>
</protein>
<keyword evidence="1" id="KW-0812">Transmembrane</keyword>
<feature type="transmembrane region" description="Helical" evidence="1">
    <location>
        <begin position="155"/>
        <end position="176"/>
    </location>
</feature>
<evidence type="ECO:0000313" key="4">
    <source>
        <dbReference type="Proteomes" id="UP000217465"/>
    </source>
</evidence>
<evidence type="ECO:0000256" key="1">
    <source>
        <dbReference type="SAM" id="Phobius"/>
    </source>
</evidence>
<dbReference type="SUPFAM" id="SSF55874">
    <property type="entry name" value="ATPase domain of HSP90 chaperone/DNA topoisomerase II/histidine kinase"/>
    <property type="match status" value="1"/>
</dbReference>
<accession>A0A854WPK1</accession>
<evidence type="ECO:0000259" key="2">
    <source>
        <dbReference type="Pfam" id="PF14501"/>
    </source>
</evidence>
<feature type="transmembrane region" description="Helical" evidence="1">
    <location>
        <begin position="188"/>
        <end position="207"/>
    </location>
</feature>
<feature type="transmembrane region" description="Helical" evidence="1">
    <location>
        <begin position="7"/>
        <end position="25"/>
    </location>
</feature>
<proteinExistence type="predicted"/>
<feature type="transmembrane region" description="Helical" evidence="1">
    <location>
        <begin position="78"/>
        <end position="102"/>
    </location>
</feature>
<evidence type="ECO:0000313" key="3">
    <source>
        <dbReference type="EMBL" id="PCH13769.1"/>
    </source>
</evidence>
<feature type="domain" description="Sensor histidine kinase NatK-like C-terminal" evidence="2">
    <location>
        <begin position="334"/>
        <end position="436"/>
    </location>
</feature>
<comment type="caution">
    <text evidence="3">The sequence shown here is derived from an EMBL/GenBank/DDBJ whole genome shotgun (WGS) entry which is preliminary data.</text>
</comment>
<dbReference type="RefSeq" id="WP_096633339.1">
    <property type="nucleotide sequence ID" value="NZ_NSGR01000004.1"/>
</dbReference>
<dbReference type="AlphaFoldDB" id="A0A854WPK1"/>
<keyword evidence="1" id="KW-1133">Transmembrane helix</keyword>
<feature type="transmembrane region" description="Helical" evidence="1">
    <location>
        <begin position="114"/>
        <end position="135"/>
    </location>
</feature>
<dbReference type="GO" id="GO:0042802">
    <property type="term" value="F:identical protein binding"/>
    <property type="evidence" value="ECO:0007669"/>
    <property type="project" value="TreeGrafter"/>
</dbReference>
<reference evidence="3 4" key="1">
    <citation type="submission" date="2016-06" db="EMBL/GenBank/DDBJ databases">
        <authorList>
            <person name="Haines A.N."/>
            <person name="Council K.R."/>
        </authorList>
    </citation>
    <scope>NUCLEOTIDE SEQUENCE [LARGE SCALE GENOMIC DNA]</scope>
    <source>
        <strain evidence="3 4">SP158-29</strain>
    </source>
</reference>
<feature type="transmembrane region" description="Helical" evidence="1">
    <location>
        <begin position="37"/>
        <end position="66"/>
    </location>
</feature>
<dbReference type="InterPro" id="IPR032834">
    <property type="entry name" value="NatK-like_C"/>
</dbReference>
<dbReference type="Gene3D" id="3.30.565.10">
    <property type="entry name" value="Histidine kinase-like ATPase, C-terminal domain"/>
    <property type="match status" value="1"/>
</dbReference>
<dbReference type="PANTHER" id="PTHR40448">
    <property type="entry name" value="TWO-COMPONENT SENSOR HISTIDINE KINASE"/>
    <property type="match status" value="1"/>
</dbReference>
<gene>
    <name evidence="3" type="primary">citS_1</name>
    <name evidence="3" type="ORF">A9Y57_00403</name>
</gene>
<dbReference type="InterPro" id="IPR036890">
    <property type="entry name" value="HATPase_C_sf"/>
</dbReference>
<dbReference type="Pfam" id="PF14501">
    <property type="entry name" value="HATPase_c_5"/>
    <property type="match status" value="1"/>
</dbReference>
<organism evidence="3 4">
    <name type="scientific">Streptococcus parauberis</name>
    <dbReference type="NCBI Taxonomy" id="1348"/>
    <lineage>
        <taxon>Bacteria</taxon>
        <taxon>Bacillati</taxon>
        <taxon>Bacillota</taxon>
        <taxon>Bacilli</taxon>
        <taxon>Lactobacillales</taxon>
        <taxon>Streptococcaceae</taxon>
        <taxon>Streptococcus</taxon>
    </lineage>
</organism>
<name>A0A854WPK1_9STRE</name>
<dbReference type="Proteomes" id="UP000217465">
    <property type="component" value="Unassembled WGS sequence"/>
</dbReference>
<dbReference type="PANTHER" id="PTHR40448:SF1">
    <property type="entry name" value="TWO-COMPONENT SENSOR HISTIDINE KINASE"/>
    <property type="match status" value="1"/>
</dbReference>
<dbReference type="EMBL" id="NSGR01000004">
    <property type="protein sequence ID" value="PCH13769.1"/>
    <property type="molecule type" value="Genomic_DNA"/>
</dbReference>